<proteinExistence type="inferred from homology"/>
<dbReference type="Pfam" id="PF03987">
    <property type="entry name" value="Autophagy_act_C"/>
    <property type="match status" value="1"/>
</dbReference>
<evidence type="ECO:0000313" key="7">
    <source>
        <dbReference type="EMBL" id="KAG9453569.1"/>
    </source>
</evidence>
<dbReference type="GO" id="GO:0061651">
    <property type="term" value="F:Atg12 conjugating enzyme activity"/>
    <property type="evidence" value="ECO:0007669"/>
    <property type="project" value="TreeGrafter"/>
</dbReference>
<protein>
    <recommendedName>
        <fullName evidence="2">Ubiquitin-like-conjugating enzyme ATG10</fullName>
    </recommendedName>
    <alternativeName>
        <fullName evidence="6">Autophagy-related protein 10</fullName>
    </alternativeName>
</protein>
<evidence type="ECO:0000256" key="4">
    <source>
        <dbReference type="ARBA" id="ARBA00022786"/>
    </source>
</evidence>
<evidence type="ECO:0000256" key="5">
    <source>
        <dbReference type="ARBA" id="ARBA00023006"/>
    </source>
</evidence>
<dbReference type="InterPro" id="IPR007135">
    <property type="entry name" value="Atg3/Atg10"/>
</dbReference>
<dbReference type="PANTHER" id="PTHR14957">
    <property type="entry name" value="UBIQUITIN-LIKE-CONJUGATING ENZYME ATG10"/>
    <property type="match status" value="1"/>
</dbReference>
<keyword evidence="4" id="KW-0833">Ubl conjugation pathway</keyword>
<dbReference type="AlphaFoldDB" id="A0AAV7EYC1"/>
<keyword evidence="5" id="KW-0072">Autophagy</keyword>
<dbReference type="EMBL" id="JAINDJ010000003">
    <property type="protein sequence ID" value="KAG9453569.1"/>
    <property type="molecule type" value="Genomic_DNA"/>
</dbReference>
<organism evidence="7 8">
    <name type="scientific">Aristolochia fimbriata</name>
    <name type="common">White veined hardy Dutchman's pipe vine</name>
    <dbReference type="NCBI Taxonomy" id="158543"/>
    <lineage>
        <taxon>Eukaryota</taxon>
        <taxon>Viridiplantae</taxon>
        <taxon>Streptophyta</taxon>
        <taxon>Embryophyta</taxon>
        <taxon>Tracheophyta</taxon>
        <taxon>Spermatophyta</taxon>
        <taxon>Magnoliopsida</taxon>
        <taxon>Magnoliidae</taxon>
        <taxon>Piperales</taxon>
        <taxon>Aristolochiaceae</taxon>
        <taxon>Aristolochia</taxon>
    </lineage>
</organism>
<sequence>MESSGSWVGTITLANFNTSASTLLERWSEIYPTLPPWIWVSCSRLPCGASRKGEGYLVLENIHQFMLDEEGGGEEGKCNEEVKLHNVLLDDCGRERFCGEDDSFDHDMLVESCDQETCVFDFHIVYSSSYRVPVLYFYAYRSDGQPLGLADIEHSLPPHSLKILQEARWTYMTREEHPHLNRPWFMLHPCGTSDWMKLLFDGNLFANELIVKQYLLSWLSVVGQAIGLKIPSGILKWPK</sequence>
<dbReference type="GO" id="GO:0005829">
    <property type="term" value="C:cytosol"/>
    <property type="evidence" value="ECO:0007669"/>
    <property type="project" value="TreeGrafter"/>
</dbReference>
<evidence type="ECO:0000313" key="8">
    <source>
        <dbReference type="Proteomes" id="UP000825729"/>
    </source>
</evidence>
<dbReference type="Proteomes" id="UP000825729">
    <property type="component" value="Unassembled WGS sequence"/>
</dbReference>
<keyword evidence="3" id="KW-0808">Transferase</keyword>
<evidence type="ECO:0000256" key="3">
    <source>
        <dbReference type="ARBA" id="ARBA00022679"/>
    </source>
</evidence>
<reference evidence="7 8" key="1">
    <citation type="submission" date="2021-07" db="EMBL/GenBank/DDBJ databases">
        <title>The Aristolochia fimbriata genome: insights into angiosperm evolution, floral development and chemical biosynthesis.</title>
        <authorList>
            <person name="Jiao Y."/>
        </authorList>
    </citation>
    <scope>NUCLEOTIDE SEQUENCE [LARGE SCALE GENOMIC DNA]</scope>
    <source>
        <strain evidence="7">IBCAS-2021</strain>
        <tissue evidence="7">Leaf</tissue>
    </source>
</reference>
<gene>
    <name evidence="7" type="ORF">H6P81_006473</name>
</gene>
<evidence type="ECO:0000256" key="6">
    <source>
        <dbReference type="ARBA" id="ARBA00029833"/>
    </source>
</evidence>
<accession>A0AAV7EYC1</accession>
<keyword evidence="8" id="KW-1185">Reference proteome</keyword>
<name>A0AAV7EYC1_ARIFI</name>
<evidence type="ECO:0000256" key="2">
    <source>
        <dbReference type="ARBA" id="ARBA00021099"/>
    </source>
</evidence>
<dbReference type="GO" id="GO:0000045">
    <property type="term" value="P:autophagosome assembly"/>
    <property type="evidence" value="ECO:0007669"/>
    <property type="project" value="TreeGrafter"/>
</dbReference>
<dbReference type="Gene3D" id="3.30.1460.50">
    <property type="match status" value="1"/>
</dbReference>
<comment type="caution">
    <text evidence="7">The sequence shown here is derived from an EMBL/GenBank/DDBJ whole genome shotgun (WGS) entry which is preliminary data.</text>
</comment>
<dbReference type="PANTHER" id="PTHR14957:SF1">
    <property type="entry name" value="UBIQUITIN-LIKE-CONJUGATING ENZYME ATG10"/>
    <property type="match status" value="1"/>
</dbReference>
<comment type="similarity">
    <text evidence="1">Belongs to the ATG10 family.</text>
</comment>
<dbReference type="GO" id="GO:0032446">
    <property type="term" value="P:protein modification by small protein conjugation"/>
    <property type="evidence" value="ECO:0007669"/>
    <property type="project" value="TreeGrafter"/>
</dbReference>
<dbReference type="GO" id="GO:0000422">
    <property type="term" value="P:autophagy of mitochondrion"/>
    <property type="evidence" value="ECO:0007669"/>
    <property type="project" value="TreeGrafter"/>
</dbReference>
<evidence type="ECO:0000256" key="1">
    <source>
        <dbReference type="ARBA" id="ARBA00005696"/>
    </source>
</evidence>